<accession>A0ABX6TQ05</accession>
<sequence>MKKLKFKLDALREEMEILNMDDLISTKGGGAAGYYGYSTWEDFIYAVEHGSVPDGTYFPDGVSGGYGVHGDYGNLSYLHLDAGYGTWSAGGYGSSGGYGGYGGGYYSVTDSHGSYLMDPNYYTSTSGDLYYRVSFDGGNTWQNTQSAFQGNMFSSTYVGPDNPEGYIMNPTNMSDFFALVHDMEYDSLGAVGVHGVFFNMDTLKADLLLIANEVGVAGGYYGADAQSRFTGVCVAAGISVGVVVKLFLNAANAGRPISY</sequence>
<gene>
    <name evidence="1" type="ORF">H9N25_10545</name>
</gene>
<name>A0ABX6TQ05_9SPHI</name>
<dbReference type="Proteomes" id="UP000516439">
    <property type="component" value="Chromosome"/>
</dbReference>
<evidence type="ECO:0000313" key="1">
    <source>
        <dbReference type="EMBL" id="QNR86784.1"/>
    </source>
</evidence>
<protein>
    <submittedName>
        <fullName evidence="1">Uncharacterized protein</fullName>
    </submittedName>
</protein>
<dbReference type="EMBL" id="CP061171">
    <property type="protein sequence ID" value="QNR86784.1"/>
    <property type="molecule type" value="Genomic_DNA"/>
</dbReference>
<evidence type="ECO:0000313" key="2">
    <source>
        <dbReference type="Proteomes" id="UP000516439"/>
    </source>
</evidence>
<organism evidence="1 2">
    <name type="scientific">Pedobacter riviphilus</name>
    <dbReference type="NCBI Taxonomy" id="2766984"/>
    <lineage>
        <taxon>Bacteria</taxon>
        <taxon>Pseudomonadati</taxon>
        <taxon>Bacteroidota</taxon>
        <taxon>Sphingobacteriia</taxon>
        <taxon>Sphingobacteriales</taxon>
        <taxon>Sphingobacteriaceae</taxon>
        <taxon>Pedobacter</taxon>
    </lineage>
</organism>
<reference evidence="1 2" key="1">
    <citation type="submission" date="2020-09" db="EMBL/GenBank/DDBJ databases">
        <title>Pedobacter sp. SW-16 isolated from soil near Yeocheon.</title>
        <authorList>
            <person name="Im H.S."/>
            <person name="Joung Y."/>
            <person name="Lee S.-S."/>
        </authorList>
    </citation>
    <scope>NUCLEOTIDE SEQUENCE [LARGE SCALE GENOMIC DNA]</scope>
    <source>
        <strain evidence="1 2">SW-16</strain>
    </source>
</reference>
<proteinExistence type="predicted"/>
<keyword evidence="2" id="KW-1185">Reference proteome</keyword>
<dbReference type="RefSeq" id="WP_190328862.1">
    <property type="nucleotide sequence ID" value="NZ_CP061171.1"/>
</dbReference>